<dbReference type="PROSITE" id="PS00028">
    <property type="entry name" value="ZINC_FINGER_C2H2_1"/>
    <property type="match status" value="4"/>
</dbReference>
<feature type="compositionally biased region" description="Pro residues" evidence="13">
    <location>
        <begin position="297"/>
        <end position="306"/>
    </location>
</feature>
<organism evidence="15">
    <name type="scientific">Lepeophtheirus salmonis</name>
    <name type="common">Salmon louse</name>
    <name type="synonym">Caligus salmonis</name>
    <dbReference type="NCBI Taxonomy" id="72036"/>
    <lineage>
        <taxon>Eukaryota</taxon>
        <taxon>Metazoa</taxon>
        <taxon>Ecdysozoa</taxon>
        <taxon>Arthropoda</taxon>
        <taxon>Crustacea</taxon>
        <taxon>Multicrustacea</taxon>
        <taxon>Hexanauplia</taxon>
        <taxon>Copepoda</taxon>
        <taxon>Siphonostomatoida</taxon>
        <taxon>Caligidae</taxon>
        <taxon>Lepeophtheirus</taxon>
    </lineage>
</organism>
<dbReference type="SMART" id="SM00355">
    <property type="entry name" value="ZnF_C2H2"/>
    <property type="match status" value="4"/>
</dbReference>
<keyword evidence="2" id="KW-0217">Developmental protein</keyword>
<evidence type="ECO:0000256" key="9">
    <source>
        <dbReference type="ARBA" id="ARBA00023125"/>
    </source>
</evidence>
<dbReference type="InterPro" id="IPR027008">
    <property type="entry name" value="Teashirt_fam"/>
</dbReference>
<feature type="compositionally biased region" description="Polar residues" evidence="13">
    <location>
        <begin position="147"/>
        <end position="157"/>
    </location>
</feature>
<keyword evidence="5" id="KW-0677">Repeat</keyword>
<dbReference type="PANTHER" id="PTHR12487:SF7">
    <property type="entry name" value="PROTEIN TEASHIRT-RELATED"/>
    <property type="match status" value="1"/>
</dbReference>
<dbReference type="Pfam" id="PF12756">
    <property type="entry name" value="zf-C2H2_2"/>
    <property type="match status" value="1"/>
</dbReference>
<evidence type="ECO:0000256" key="6">
    <source>
        <dbReference type="ARBA" id="ARBA00022771"/>
    </source>
</evidence>
<feature type="compositionally biased region" description="Low complexity" evidence="13">
    <location>
        <begin position="23"/>
        <end position="32"/>
    </location>
</feature>
<dbReference type="InterPro" id="IPR041661">
    <property type="entry name" value="ZN622/Rei1/Reh1_Znf-C2H2"/>
</dbReference>
<dbReference type="PANTHER" id="PTHR12487">
    <property type="entry name" value="TEASHIRT-RELATED"/>
    <property type="match status" value="1"/>
</dbReference>
<evidence type="ECO:0000256" key="5">
    <source>
        <dbReference type="ARBA" id="ARBA00022737"/>
    </source>
</evidence>
<feature type="compositionally biased region" description="Low complexity" evidence="13">
    <location>
        <begin position="307"/>
        <end position="331"/>
    </location>
</feature>
<feature type="compositionally biased region" description="Low complexity" evidence="13">
    <location>
        <begin position="653"/>
        <end position="669"/>
    </location>
</feature>
<evidence type="ECO:0000256" key="3">
    <source>
        <dbReference type="ARBA" id="ARBA00022491"/>
    </source>
</evidence>
<keyword evidence="4" id="KW-0479">Metal-binding</keyword>
<dbReference type="GO" id="GO:0008270">
    <property type="term" value="F:zinc ion binding"/>
    <property type="evidence" value="ECO:0007669"/>
    <property type="project" value="UniProtKB-KW"/>
</dbReference>
<feature type="compositionally biased region" description="Polar residues" evidence="13">
    <location>
        <begin position="643"/>
        <end position="652"/>
    </location>
</feature>
<dbReference type="OrthoDB" id="5815793at2759"/>
<dbReference type="InterPro" id="IPR013087">
    <property type="entry name" value="Znf_C2H2_type"/>
</dbReference>
<keyword evidence="11" id="KW-0539">Nucleus</keyword>
<evidence type="ECO:0000256" key="12">
    <source>
        <dbReference type="PROSITE-ProRule" id="PRU00042"/>
    </source>
</evidence>
<reference evidence="15" key="1">
    <citation type="submission" date="2014-05" db="EMBL/GenBank/DDBJ databases">
        <authorList>
            <person name="Chronopoulou M."/>
        </authorList>
    </citation>
    <scope>NUCLEOTIDE SEQUENCE</scope>
    <source>
        <tissue evidence="15">Whole organism</tissue>
    </source>
</reference>
<evidence type="ECO:0000313" key="15">
    <source>
        <dbReference type="EMBL" id="CDW32114.1"/>
    </source>
</evidence>
<keyword evidence="10" id="KW-0804">Transcription</keyword>
<feature type="region of interest" description="Disordered" evidence="13">
    <location>
        <begin position="1"/>
        <end position="49"/>
    </location>
</feature>
<protein>
    <submittedName>
        <fullName evidence="15">Protein tiptoplike [Musca domestica]</fullName>
    </submittedName>
</protein>
<dbReference type="EMBL" id="HACA01014753">
    <property type="protein sequence ID" value="CDW32114.1"/>
    <property type="molecule type" value="Transcribed_RNA"/>
</dbReference>
<feature type="compositionally biased region" description="Pro residues" evidence="13">
    <location>
        <begin position="33"/>
        <end position="49"/>
    </location>
</feature>
<feature type="region of interest" description="Disordered" evidence="13">
    <location>
        <begin position="638"/>
        <end position="676"/>
    </location>
</feature>
<evidence type="ECO:0000256" key="8">
    <source>
        <dbReference type="ARBA" id="ARBA00023015"/>
    </source>
</evidence>
<accession>A0A0K2U1F7</accession>
<evidence type="ECO:0000256" key="7">
    <source>
        <dbReference type="ARBA" id="ARBA00022833"/>
    </source>
</evidence>
<evidence type="ECO:0000256" key="10">
    <source>
        <dbReference type="ARBA" id="ARBA00023163"/>
    </source>
</evidence>
<keyword evidence="3" id="KW-0678">Repressor</keyword>
<dbReference type="PROSITE" id="PS50157">
    <property type="entry name" value="ZINC_FINGER_C2H2_2"/>
    <property type="match status" value="1"/>
</dbReference>
<evidence type="ECO:0000256" key="13">
    <source>
        <dbReference type="SAM" id="MobiDB-lite"/>
    </source>
</evidence>
<feature type="non-terminal residue" evidence="15">
    <location>
        <position position="1"/>
    </location>
</feature>
<dbReference type="GO" id="GO:0000981">
    <property type="term" value="F:DNA-binding transcription factor activity, RNA polymerase II-specific"/>
    <property type="evidence" value="ECO:0007669"/>
    <property type="project" value="TreeGrafter"/>
</dbReference>
<feature type="region of interest" description="Disordered" evidence="13">
    <location>
        <begin position="419"/>
        <end position="463"/>
    </location>
</feature>
<dbReference type="AlphaFoldDB" id="A0A0K2U1F7"/>
<comment type="similarity">
    <text evidence="1">Belongs to the teashirt C2H2-type zinc-finger protein family.</text>
</comment>
<sequence>EDGGGVGIEDHIKSSNNGGHSFSPSMTLTPTNTSPPPNNPPLISLPPHHPNPTATLGILSPWLSELKGPEGMAARLLQLQRLALQYNNSNGKSSSQMDPLDLSSKLPFPWNLPAPPPPPQPLWNPGWFLNSSSSASKLGPHLRSSHLKSQQQQQTSPLGKETSSPSPVGGGNGPVKDIFRCVWCTESYSTLDELTHHLVEAKHNTSNLPRCESPIVSKASLPRKLVRGQDVWLGKGQEQTREILKCMWCGQSFKSLADLTLHMQETKHYTKVISQEQITSWKQQQGDPTSNNTRGAPSPPKPPLNSPPVSNNNNSGSNTTSSAHNNSNNPNVGGSQCPNSSVNGVGGLAEILTCKVCDEPCSSLKELTSHMARNNHYKSEPRVPSKRLRDSSSPPPTLVLKEKRKKSLPVRKLLELERIKSDPISSSPTSSTTSSSSNSCSPPKKSRLPHSEEENNSGSILGSLEQMVETSFKSTGGGCINNKKGSSGMVGSSGGLLSRLGIDEEKSEDESVHFLSSSKGYPKFLSSFLNNNNHHNTNNNNMINSLRSNSSASLEESLLSYKKIHHFNDERLSSSSSSSSPLPLRCSLCSDEFGDKENFADHFERKHANFMLNSLAAKGGAAAGSFLSFDSSHNLPPHPPVSAYNSTTPTSINSNNNNSGSNAGSVAVNEESSESKFLKYSELAKQLSGR</sequence>
<feature type="region of interest" description="Disordered" evidence="13">
    <location>
        <begin position="134"/>
        <end position="172"/>
    </location>
</feature>
<keyword evidence="6 12" id="KW-0863">Zinc-finger</keyword>
<dbReference type="GO" id="GO:0005634">
    <property type="term" value="C:nucleus"/>
    <property type="evidence" value="ECO:0007669"/>
    <property type="project" value="TreeGrafter"/>
</dbReference>
<evidence type="ECO:0000256" key="11">
    <source>
        <dbReference type="ARBA" id="ARBA00023242"/>
    </source>
</evidence>
<keyword evidence="9" id="KW-0238">DNA-binding</keyword>
<feature type="compositionally biased region" description="Polar residues" evidence="13">
    <location>
        <begin position="279"/>
        <end position="295"/>
    </location>
</feature>
<evidence type="ECO:0000259" key="14">
    <source>
        <dbReference type="PROSITE" id="PS50157"/>
    </source>
</evidence>
<feature type="compositionally biased region" description="Low complexity" evidence="13">
    <location>
        <begin position="422"/>
        <end position="443"/>
    </location>
</feature>
<proteinExistence type="inferred from homology"/>
<feature type="domain" description="C2H2-type" evidence="14">
    <location>
        <begin position="244"/>
        <end position="268"/>
    </location>
</feature>
<name>A0A0K2U1F7_LEPSM</name>
<keyword evidence="8" id="KW-0805">Transcription regulation</keyword>
<feature type="region of interest" description="Disordered" evidence="13">
    <location>
        <begin position="372"/>
        <end position="405"/>
    </location>
</feature>
<evidence type="ECO:0000256" key="2">
    <source>
        <dbReference type="ARBA" id="ARBA00022473"/>
    </source>
</evidence>
<evidence type="ECO:0000256" key="4">
    <source>
        <dbReference type="ARBA" id="ARBA00022723"/>
    </source>
</evidence>
<dbReference type="GO" id="GO:0003677">
    <property type="term" value="F:DNA binding"/>
    <property type="evidence" value="ECO:0007669"/>
    <property type="project" value="UniProtKB-KW"/>
</dbReference>
<feature type="region of interest" description="Disordered" evidence="13">
    <location>
        <begin position="279"/>
        <end position="335"/>
    </location>
</feature>
<feature type="compositionally biased region" description="Basic and acidic residues" evidence="13">
    <location>
        <begin position="377"/>
        <end position="390"/>
    </location>
</feature>
<keyword evidence="7" id="KW-0862">Zinc</keyword>
<evidence type="ECO:0000256" key="1">
    <source>
        <dbReference type="ARBA" id="ARBA00007158"/>
    </source>
</evidence>